<organism evidence="11 12">
    <name type="scientific">Pandoraea pulmonicola</name>
    <dbReference type="NCBI Taxonomy" id="93221"/>
    <lineage>
        <taxon>Bacteria</taxon>
        <taxon>Pseudomonadati</taxon>
        <taxon>Pseudomonadota</taxon>
        <taxon>Betaproteobacteria</taxon>
        <taxon>Burkholderiales</taxon>
        <taxon>Burkholderiaceae</taxon>
        <taxon>Pandoraea</taxon>
    </lineage>
</organism>
<evidence type="ECO:0000256" key="2">
    <source>
        <dbReference type="ARBA" id="ARBA00022448"/>
    </source>
</evidence>
<keyword evidence="6 10" id="KW-0472">Membrane</keyword>
<name>A0ABN4ETS1_PANPU</name>
<dbReference type="InterPro" id="IPR000390">
    <property type="entry name" value="Small_drug/metabolite_transptr"/>
</dbReference>
<comment type="similarity">
    <text evidence="7">Belongs to the drug/metabolite transporter (DMT) superfamily. Small multidrug resistance (SMR) (TC 2.A.7.1) family. Gdx/SugE subfamily.</text>
</comment>
<gene>
    <name evidence="11" type="ORF">RO07_25080</name>
</gene>
<keyword evidence="12" id="KW-1185">Reference proteome</keyword>
<dbReference type="PANTHER" id="PTHR30561">
    <property type="entry name" value="SMR FAMILY PROTON-DEPENDENT DRUG EFFLUX TRANSPORTER SUGE"/>
    <property type="match status" value="1"/>
</dbReference>
<keyword evidence="3" id="KW-1003">Cell membrane</keyword>
<evidence type="ECO:0000256" key="6">
    <source>
        <dbReference type="ARBA" id="ARBA00023136"/>
    </source>
</evidence>
<dbReference type="Pfam" id="PF00893">
    <property type="entry name" value="Multi_Drug_Res"/>
    <property type="match status" value="1"/>
</dbReference>
<evidence type="ECO:0000256" key="8">
    <source>
        <dbReference type="ARBA" id="ARBA00039168"/>
    </source>
</evidence>
<evidence type="ECO:0000256" key="3">
    <source>
        <dbReference type="ARBA" id="ARBA00022475"/>
    </source>
</evidence>
<proteinExistence type="inferred from homology"/>
<dbReference type="InterPro" id="IPR045324">
    <property type="entry name" value="Small_multidrug_res"/>
</dbReference>
<keyword evidence="5 10" id="KW-1133">Transmembrane helix</keyword>
<evidence type="ECO:0000256" key="10">
    <source>
        <dbReference type="SAM" id="Phobius"/>
    </source>
</evidence>
<feature type="transmembrane region" description="Helical" evidence="10">
    <location>
        <begin position="85"/>
        <end position="104"/>
    </location>
</feature>
<dbReference type="PANTHER" id="PTHR30561:SF0">
    <property type="entry name" value="GUANIDINIUM EXPORTER"/>
    <property type="match status" value="1"/>
</dbReference>
<evidence type="ECO:0000256" key="9">
    <source>
        <dbReference type="RuleBase" id="RU003942"/>
    </source>
</evidence>
<evidence type="ECO:0000313" key="12">
    <source>
        <dbReference type="Proteomes" id="UP000035086"/>
    </source>
</evidence>
<dbReference type="SUPFAM" id="SSF103481">
    <property type="entry name" value="Multidrug resistance efflux transporter EmrE"/>
    <property type="match status" value="1"/>
</dbReference>
<evidence type="ECO:0000256" key="4">
    <source>
        <dbReference type="ARBA" id="ARBA00022692"/>
    </source>
</evidence>
<evidence type="ECO:0000256" key="5">
    <source>
        <dbReference type="ARBA" id="ARBA00022989"/>
    </source>
</evidence>
<comment type="subcellular location">
    <subcellularLocation>
        <location evidence="1 9">Cell membrane</location>
        <topology evidence="1 9">Multi-pass membrane protein</topology>
    </subcellularLocation>
</comment>
<evidence type="ECO:0000256" key="1">
    <source>
        <dbReference type="ARBA" id="ARBA00004651"/>
    </source>
</evidence>
<reference evidence="11" key="1">
    <citation type="submission" date="2016-11" db="EMBL/GenBank/DDBJ databases">
        <title>Complete Genome Sequencing of Pandoraea pulmonicola DSM 16583.</title>
        <authorList>
            <person name="Chan K.-G."/>
        </authorList>
    </citation>
    <scope>NUCLEOTIDE SEQUENCE</scope>
    <source>
        <strain evidence="11">DSM 16583</strain>
    </source>
</reference>
<feature type="transmembrane region" description="Helical" evidence="10">
    <location>
        <begin position="27"/>
        <end position="48"/>
    </location>
</feature>
<dbReference type="RefSeq" id="WP_039412582.1">
    <property type="nucleotide sequence ID" value="NZ_CP010310.2"/>
</dbReference>
<dbReference type="EMBL" id="CP010310">
    <property type="protein sequence ID" value="AJC22908.1"/>
    <property type="molecule type" value="Genomic_DNA"/>
</dbReference>
<feature type="transmembrane region" description="Helical" evidence="10">
    <location>
        <begin position="60"/>
        <end position="79"/>
    </location>
</feature>
<evidence type="ECO:0000313" key="11">
    <source>
        <dbReference type="EMBL" id="AJC22908.1"/>
    </source>
</evidence>
<dbReference type="Gene3D" id="1.10.3730.20">
    <property type="match status" value="1"/>
</dbReference>
<dbReference type="Proteomes" id="UP000035086">
    <property type="component" value="Chromosome"/>
</dbReference>
<keyword evidence="2" id="KW-0813">Transport</keyword>
<protein>
    <recommendedName>
        <fullName evidence="8">Guanidinium exporter</fullName>
    </recommendedName>
</protein>
<accession>A0ABN4ETS1</accession>
<keyword evidence="4 9" id="KW-0812">Transmembrane</keyword>
<dbReference type="InterPro" id="IPR037185">
    <property type="entry name" value="EmrE-like"/>
</dbReference>
<sequence length="107" mass="11236">MEWILLGLAVVVEVIWALSLKWSTVGGASKFVVAVPIVLSFLNMFLLAQAMRTIPPGTAYAIWTGLGAAGVAIGSCLIFKQNISITQLAFIALIVVGVAGTKIFSQA</sequence>
<evidence type="ECO:0000256" key="7">
    <source>
        <dbReference type="ARBA" id="ARBA00038151"/>
    </source>
</evidence>